<evidence type="ECO:0000256" key="1">
    <source>
        <dbReference type="SAM" id="MobiDB-lite"/>
    </source>
</evidence>
<dbReference type="RefSeq" id="WP_155318681.1">
    <property type="nucleotide sequence ID" value="NZ_AP021874.1"/>
</dbReference>
<evidence type="ECO:0000313" key="2">
    <source>
        <dbReference type="EMBL" id="BBO70753.1"/>
    </source>
</evidence>
<protein>
    <submittedName>
        <fullName evidence="2">Uncharacterized protein</fullName>
    </submittedName>
</protein>
<proteinExistence type="predicted"/>
<organism evidence="2 3">
    <name type="scientific">Desulfosarcina alkanivorans</name>
    <dbReference type="NCBI Taxonomy" id="571177"/>
    <lineage>
        <taxon>Bacteria</taxon>
        <taxon>Pseudomonadati</taxon>
        <taxon>Thermodesulfobacteriota</taxon>
        <taxon>Desulfobacteria</taxon>
        <taxon>Desulfobacterales</taxon>
        <taxon>Desulfosarcinaceae</taxon>
        <taxon>Desulfosarcina</taxon>
    </lineage>
</organism>
<dbReference type="KEGG" id="dalk:DSCA_46830"/>
<dbReference type="EMBL" id="AP021874">
    <property type="protein sequence ID" value="BBO70753.1"/>
    <property type="molecule type" value="Genomic_DNA"/>
</dbReference>
<dbReference type="OrthoDB" id="5420749at2"/>
<name>A0A5K7YR40_9BACT</name>
<evidence type="ECO:0000313" key="3">
    <source>
        <dbReference type="Proteomes" id="UP000427906"/>
    </source>
</evidence>
<reference evidence="2 3" key="1">
    <citation type="submission" date="2019-11" db="EMBL/GenBank/DDBJ databases">
        <title>Comparative genomics of hydrocarbon-degrading Desulfosarcina strains.</title>
        <authorList>
            <person name="Watanabe M."/>
            <person name="Kojima H."/>
            <person name="Fukui M."/>
        </authorList>
    </citation>
    <scope>NUCLEOTIDE SEQUENCE [LARGE SCALE GENOMIC DNA]</scope>
    <source>
        <strain evidence="2 3">PL12</strain>
    </source>
</reference>
<gene>
    <name evidence="2" type="ORF">DSCA_46830</name>
</gene>
<feature type="region of interest" description="Disordered" evidence="1">
    <location>
        <begin position="99"/>
        <end position="118"/>
    </location>
</feature>
<accession>A0A5K7YR40</accession>
<dbReference type="AlphaFoldDB" id="A0A5K7YR40"/>
<dbReference type="Proteomes" id="UP000427906">
    <property type="component" value="Chromosome"/>
</dbReference>
<sequence>MKITEGLKVIQNGWIRKPRGFRVKFQRQTETGIESVYSPPLEAVPLNSDVTAWRYAWKLWQATRAKAETEAPGTLYNITVVDDQDHPYPFYGTGDFETYNPKRLHGGDDPPAGDSNAA</sequence>
<keyword evidence="3" id="KW-1185">Reference proteome</keyword>